<accession>A0ABV6ACA8</accession>
<dbReference type="GO" id="GO:0032259">
    <property type="term" value="P:methylation"/>
    <property type="evidence" value="ECO:0007669"/>
    <property type="project" value="UniProtKB-KW"/>
</dbReference>
<reference evidence="3 4" key="1">
    <citation type="submission" date="2024-09" db="EMBL/GenBank/DDBJ databases">
        <authorList>
            <person name="Sun Q."/>
            <person name="Mori K."/>
        </authorList>
    </citation>
    <scope>NUCLEOTIDE SEQUENCE [LARGE SCALE GENOMIC DNA]</scope>
    <source>
        <strain evidence="3 4">TBRC 4938</strain>
    </source>
</reference>
<dbReference type="PANTHER" id="PTHR43591">
    <property type="entry name" value="METHYLTRANSFERASE"/>
    <property type="match status" value="1"/>
</dbReference>
<feature type="domain" description="Methyltransferase type 11" evidence="1">
    <location>
        <begin position="326"/>
        <end position="419"/>
    </location>
</feature>
<proteinExistence type="predicted"/>
<dbReference type="InterPro" id="IPR041698">
    <property type="entry name" value="Methyltransf_25"/>
</dbReference>
<dbReference type="Gene3D" id="3.40.50.150">
    <property type="entry name" value="Vaccinia Virus protein VP39"/>
    <property type="match status" value="2"/>
</dbReference>
<evidence type="ECO:0000313" key="4">
    <source>
        <dbReference type="Proteomes" id="UP001589692"/>
    </source>
</evidence>
<evidence type="ECO:0000259" key="1">
    <source>
        <dbReference type="Pfam" id="PF08241"/>
    </source>
</evidence>
<keyword evidence="3" id="KW-0808">Transferase</keyword>
<dbReference type="InterPro" id="IPR029063">
    <property type="entry name" value="SAM-dependent_MTases_sf"/>
</dbReference>
<dbReference type="GO" id="GO:0008168">
    <property type="term" value="F:methyltransferase activity"/>
    <property type="evidence" value="ECO:0007669"/>
    <property type="project" value="UniProtKB-KW"/>
</dbReference>
<dbReference type="RefSeq" id="WP_377257321.1">
    <property type="nucleotide sequence ID" value="NZ_JBHMAA010000007.1"/>
</dbReference>
<dbReference type="EMBL" id="JBHMAA010000007">
    <property type="protein sequence ID" value="MFB9948245.1"/>
    <property type="molecule type" value="Genomic_DNA"/>
</dbReference>
<feature type="domain" description="Methyltransferase" evidence="2">
    <location>
        <begin position="44"/>
        <end position="138"/>
    </location>
</feature>
<dbReference type="Proteomes" id="UP001589692">
    <property type="component" value="Unassembled WGS sequence"/>
</dbReference>
<evidence type="ECO:0000259" key="2">
    <source>
        <dbReference type="Pfam" id="PF13649"/>
    </source>
</evidence>
<gene>
    <name evidence="3" type="ORF">ACFFP0_05260</name>
</gene>
<dbReference type="InterPro" id="IPR013216">
    <property type="entry name" value="Methyltransf_11"/>
</dbReference>
<dbReference type="Pfam" id="PF08241">
    <property type="entry name" value="Methyltransf_11"/>
    <property type="match status" value="1"/>
</dbReference>
<sequence>MKTLSPQDYYGSVVAALKQKNVLPGGEAMMEAILAVLPEGAGRIIDLGCHTGWVTRQLARAFPQAEVIGVDHDPAVIEVAREAARLEASGAMFACAEGASIEAAACDADVVVCGGSAAFFKRPEDVYRTVAGCLKPGGLLVDCHYVYDADVPPALRQKEREVFGLGWMPDGLRDIVAVYDAAGLTVTAIRRLPQFHFDDSAAARLARDILHAVPKMQELVEAMAERRELIGALASHRHPYLLVAGIGKPATAEGTAERDIANAIAALDLFSMPIARQPVETLRGHTPHRFRAYVGNPDGLPGGGRAVGALARSLQTCGAAPDARVLDIGCFTGLSTVVLANYFSDVTGLDIDEEFIDVASCVGNALASGARFVVGDGAGTGFASGHFDAVTMTAISLSVRRPMALLAETRRILKPDGLLAEFIHHHDRERPQESDGATTGADDVRMSLSRRLAVFEKAGFDLVDLSIVDTGATSPTEQAALRDYVRHREHMLDPSKTRADLQEFSELFTRYGGQWSGEIAKSIAYLCVFMKRRHGGSW</sequence>
<organism evidence="3 4">
    <name type="scientific">Rhizobium puerariae</name>
    <dbReference type="NCBI Taxonomy" id="1585791"/>
    <lineage>
        <taxon>Bacteria</taxon>
        <taxon>Pseudomonadati</taxon>
        <taxon>Pseudomonadota</taxon>
        <taxon>Alphaproteobacteria</taxon>
        <taxon>Hyphomicrobiales</taxon>
        <taxon>Rhizobiaceae</taxon>
        <taxon>Rhizobium/Agrobacterium group</taxon>
        <taxon>Rhizobium</taxon>
    </lineage>
</organism>
<keyword evidence="4" id="KW-1185">Reference proteome</keyword>
<protein>
    <submittedName>
        <fullName evidence="3">Methyltransferase domain-containing protein</fullName>
    </submittedName>
</protein>
<dbReference type="Pfam" id="PF13649">
    <property type="entry name" value="Methyltransf_25"/>
    <property type="match status" value="1"/>
</dbReference>
<dbReference type="PANTHER" id="PTHR43591:SF24">
    <property type="entry name" value="2-METHOXY-6-POLYPRENYL-1,4-BENZOQUINOL METHYLASE, MITOCHONDRIAL"/>
    <property type="match status" value="1"/>
</dbReference>
<evidence type="ECO:0000313" key="3">
    <source>
        <dbReference type="EMBL" id="MFB9948245.1"/>
    </source>
</evidence>
<name>A0ABV6ACA8_9HYPH</name>
<dbReference type="CDD" id="cd02440">
    <property type="entry name" value="AdoMet_MTases"/>
    <property type="match status" value="2"/>
</dbReference>
<keyword evidence="3" id="KW-0489">Methyltransferase</keyword>
<comment type="caution">
    <text evidence="3">The sequence shown here is derived from an EMBL/GenBank/DDBJ whole genome shotgun (WGS) entry which is preliminary data.</text>
</comment>
<dbReference type="SUPFAM" id="SSF53335">
    <property type="entry name" value="S-adenosyl-L-methionine-dependent methyltransferases"/>
    <property type="match status" value="2"/>
</dbReference>